<keyword evidence="2" id="KW-1133">Transmembrane helix</keyword>
<protein>
    <submittedName>
        <fullName evidence="4">M23 family metallopeptidase</fullName>
    </submittedName>
</protein>
<dbReference type="OrthoDB" id="2986589at2"/>
<evidence type="ECO:0000256" key="1">
    <source>
        <dbReference type="SAM" id="MobiDB-lite"/>
    </source>
</evidence>
<feature type="region of interest" description="Disordered" evidence="1">
    <location>
        <begin position="1"/>
        <end position="98"/>
    </location>
</feature>
<evidence type="ECO:0000313" key="5">
    <source>
        <dbReference type="Proteomes" id="UP000468766"/>
    </source>
</evidence>
<dbReference type="SUPFAM" id="SSF51261">
    <property type="entry name" value="Duplicated hybrid motif"/>
    <property type="match status" value="1"/>
</dbReference>
<dbReference type="PANTHER" id="PTHR21666">
    <property type="entry name" value="PEPTIDASE-RELATED"/>
    <property type="match status" value="1"/>
</dbReference>
<dbReference type="InterPro" id="IPR011055">
    <property type="entry name" value="Dup_hybrid_motif"/>
</dbReference>
<proteinExistence type="predicted"/>
<dbReference type="Pfam" id="PF01551">
    <property type="entry name" value="Peptidase_M23"/>
    <property type="match status" value="1"/>
</dbReference>
<feature type="transmembrane region" description="Helical" evidence="2">
    <location>
        <begin position="111"/>
        <end position="129"/>
    </location>
</feature>
<feature type="compositionally biased region" description="Basic and acidic residues" evidence="1">
    <location>
        <begin position="23"/>
        <end position="34"/>
    </location>
</feature>
<accession>A0A6I0F041</accession>
<dbReference type="Proteomes" id="UP000468766">
    <property type="component" value="Unassembled WGS sequence"/>
</dbReference>
<organism evidence="4 5">
    <name type="scientific">Heliorestis acidaminivorans</name>
    <dbReference type="NCBI Taxonomy" id="553427"/>
    <lineage>
        <taxon>Bacteria</taxon>
        <taxon>Bacillati</taxon>
        <taxon>Bacillota</taxon>
        <taxon>Clostridia</taxon>
        <taxon>Eubacteriales</taxon>
        <taxon>Heliobacteriaceae</taxon>
        <taxon>Heliorestis</taxon>
    </lineage>
</organism>
<dbReference type="Gene3D" id="2.70.70.10">
    <property type="entry name" value="Glucose Permease (Domain IIA)"/>
    <property type="match status" value="1"/>
</dbReference>
<keyword evidence="5" id="KW-1185">Reference proteome</keyword>
<dbReference type="EMBL" id="WBXO01000006">
    <property type="protein sequence ID" value="KAB2952332.1"/>
    <property type="molecule type" value="Genomic_DNA"/>
</dbReference>
<sequence>MKKKPESEKWIYNHRRQTPKSKVQQEEKLEEKKNSFPQSTLASTNSTNESSKESNKEGSKDNQKELSKSEVQETWFPKKTRTSPLNATDKPRWALYDPPAEKENPKMSWRWFGQSVMALILLAFFWGVFQIEHPWAKVAQQQVERLVTEDMEFEPMRQAVLRLGLWTDATVTAPVFAPAGGVARYGLPVEEPVKGIVVEAFGQRGTDFYPGVRIVGTVGAPVVAGVEGTLITHWPEDGGTYVQIAMNDGSIRIMGPLQELYVQTGELVQASTVIGPLGRSASAGQAQLYIEMRQGGRSVDPLAPPVEKGGAVNENSPVGGGGDSSQ</sequence>
<gene>
    <name evidence="4" type="ORF">F9B85_09240</name>
</gene>
<dbReference type="RefSeq" id="WP_151620177.1">
    <property type="nucleotide sequence ID" value="NZ_WBXO01000006.1"/>
</dbReference>
<feature type="compositionally biased region" description="Basic and acidic residues" evidence="1">
    <location>
        <begin position="1"/>
        <end position="11"/>
    </location>
</feature>
<dbReference type="GO" id="GO:0004222">
    <property type="term" value="F:metalloendopeptidase activity"/>
    <property type="evidence" value="ECO:0007669"/>
    <property type="project" value="TreeGrafter"/>
</dbReference>
<feature type="region of interest" description="Disordered" evidence="1">
    <location>
        <begin position="298"/>
        <end position="326"/>
    </location>
</feature>
<keyword evidence="2" id="KW-0812">Transmembrane</keyword>
<reference evidence="4 5" key="1">
    <citation type="submission" date="2019-10" db="EMBL/GenBank/DDBJ databases">
        <title>Whole-genome sequence of the extremophile Heliorestis acidaminivorans DSM 24790.</title>
        <authorList>
            <person name="Kyndt J.A."/>
            <person name="Meyer T.E."/>
        </authorList>
    </citation>
    <scope>NUCLEOTIDE SEQUENCE [LARGE SCALE GENOMIC DNA]</scope>
    <source>
        <strain evidence="4 5">DSM 24790</strain>
    </source>
</reference>
<name>A0A6I0F041_9FIRM</name>
<evidence type="ECO:0000313" key="4">
    <source>
        <dbReference type="EMBL" id="KAB2952332.1"/>
    </source>
</evidence>
<feature type="compositionally biased region" description="Basic and acidic residues" evidence="1">
    <location>
        <begin position="50"/>
        <end position="71"/>
    </location>
</feature>
<comment type="caution">
    <text evidence="4">The sequence shown here is derived from an EMBL/GenBank/DDBJ whole genome shotgun (WGS) entry which is preliminary data.</text>
</comment>
<evidence type="ECO:0000259" key="3">
    <source>
        <dbReference type="Pfam" id="PF01551"/>
    </source>
</evidence>
<dbReference type="PANTHER" id="PTHR21666:SF270">
    <property type="entry name" value="MUREIN HYDROLASE ACTIVATOR ENVC"/>
    <property type="match status" value="1"/>
</dbReference>
<dbReference type="CDD" id="cd12797">
    <property type="entry name" value="M23_peptidase"/>
    <property type="match status" value="1"/>
</dbReference>
<dbReference type="AlphaFoldDB" id="A0A6I0F041"/>
<dbReference type="InterPro" id="IPR016047">
    <property type="entry name" value="M23ase_b-sheet_dom"/>
</dbReference>
<dbReference type="InterPro" id="IPR050570">
    <property type="entry name" value="Cell_wall_metabolism_enzyme"/>
</dbReference>
<feature type="domain" description="M23ase beta-sheet core" evidence="3">
    <location>
        <begin position="209"/>
        <end position="301"/>
    </location>
</feature>
<keyword evidence="2" id="KW-0472">Membrane</keyword>
<evidence type="ECO:0000256" key="2">
    <source>
        <dbReference type="SAM" id="Phobius"/>
    </source>
</evidence>